<dbReference type="EMBL" id="JH597768">
    <property type="protein sequence ID" value="EHP69513.1"/>
    <property type="molecule type" value="Genomic_DNA"/>
</dbReference>
<evidence type="ECO:0000313" key="5">
    <source>
        <dbReference type="Proteomes" id="UP000003980"/>
    </source>
</evidence>
<dbReference type="PANTHER" id="PTHR42997:SF1">
    <property type="entry name" value="AP-4-A PHOSPHORYLASE"/>
    <property type="match status" value="1"/>
</dbReference>
<evidence type="ECO:0000313" key="4">
    <source>
        <dbReference type="EMBL" id="EHP69513.1"/>
    </source>
</evidence>
<dbReference type="Proteomes" id="UP000003980">
    <property type="component" value="Unassembled WGS sequence"/>
</dbReference>
<accession>H2C6T6</accession>
<gene>
    <name evidence="4" type="ORF">MetMK1DRAFT_00022790</name>
</gene>
<dbReference type="HOGENOM" id="CLU_056776_1_2_2"/>
<dbReference type="OrthoDB" id="26806at2157"/>
<keyword evidence="4" id="KW-0378">Hydrolase</keyword>
<dbReference type="InterPro" id="IPR036265">
    <property type="entry name" value="HIT-like_sf"/>
</dbReference>
<dbReference type="eggNOG" id="arCOG00419">
    <property type="taxonomic scope" value="Archaea"/>
</dbReference>
<dbReference type="InterPro" id="IPR011146">
    <property type="entry name" value="HIT-like"/>
</dbReference>
<organism evidence="4 5">
    <name type="scientific">Metallosphaera yellowstonensis MK1</name>
    <dbReference type="NCBI Taxonomy" id="671065"/>
    <lineage>
        <taxon>Archaea</taxon>
        <taxon>Thermoproteota</taxon>
        <taxon>Thermoprotei</taxon>
        <taxon>Sulfolobales</taxon>
        <taxon>Sulfolobaceae</taxon>
        <taxon>Metallosphaera</taxon>
    </lineage>
</organism>
<name>H2C6T6_9CREN</name>
<dbReference type="AlphaFoldDB" id="H2C6T6"/>
<dbReference type="RefSeq" id="WP_009073647.1">
    <property type="nucleotide sequence ID" value="NZ_JH597768.1"/>
</dbReference>
<keyword evidence="1" id="KW-0547">Nucleotide-binding</keyword>
<evidence type="ECO:0000256" key="2">
    <source>
        <dbReference type="PROSITE-ProRule" id="PRU00464"/>
    </source>
</evidence>
<dbReference type="Gene3D" id="3.30.428.10">
    <property type="entry name" value="HIT-like"/>
    <property type="match status" value="1"/>
</dbReference>
<dbReference type="InterPro" id="IPR039383">
    <property type="entry name" value="FHIT"/>
</dbReference>
<evidence type="ECO:0000256" key="1">
    <source>
        <dbReference type="ARBA" id="ARBA00022741"/>
    </source>
</evidence>
<feature type="domain" description="HIT" evidence="3">
    <location>
        <begin position="25"/>
        <end position="135"/>
    </location>
</feature>
<dbReference type="Pfam" id="PF01230">
    <property type="entry name" value="HIT"/>
    <property type="match status" value="1"/>
</dbReference>
<dbReference type="GO" id="GO:0016787">
    <property type="term" value="F:hydrolase activity"/>
    <property type="evidence" value="ECO:0007669"/>
    <property type="project" value="UniProtKB-KW"/>
</dbReference>
<dbReference type="CDD" id="cd01275">
    <property type="entry name" value="FHIT"/>
    <property type="match status" value="1"/>
</dbReference>
<dbReference type="PANTHER" id="PTHR42997">
    <property type="entry name" value="HIT FAMILY HYDROLASE"/>
    <property type="match status" value="1"/>
</dbReference>
<evidence type="ECO:0000259" key="3">
    <source>
        <dbReference type="PROSITE" id="PS51084"/>
    </source>
</evidence>
<dbReference type="STRING" id="671065.MetMK1DRAFT_00022790"/>
<feature type="short sequence motif" description="Histidine triad motif" evidence="2">
    <location>
        <begin position="120"/>
        <end position="124"/>
    </location>
</feature>
<sequence>MDHLWAPWRSKYIQEASKGKSDSCLFCRVLEENDDEGNLVVCRGKNVFVILNKFPYNPGHVMIVPRRHVPSLELLGESEGAELFSVTSRTLRVLRELYSPDGFNVGVNIGRVAGAGIEQHVHIHIVPRWSGDANFMPVIAETKVLPESLQDTYKKISQRRSICGEEALDR</sequence>
<protein>
    <submittedName>
        <fullName evidence="4">HIT family hydrolase, diadenosine tetraphosphate hydrolase</fullName>
    </submittedName>
</protein>
<proteinExistence type="predicted"/>
<dbReference type="PROSITE" id="PS51084">
    <property type="entry name" value="HIT_2"/>
    <property type="match status" value="1"/>
</dbReference>
<dbReference type="SUPFAM" id="SSF54197">
    <property type="entry name" value="HIT-like"/>
    <property type="match status" value="1"/>
</dbReference>
<reference evidence="4 5" key="1">
    <citation type="submission" date="2012-01" db="EMBL/GenBank/DDBJ databases">
        <title>Improved High-Quality Draft sequence of Metallosphaera yellowstonensis MK1.</title>
        <authorList>
            <consortium name="US DOE Joint Genome Institute"/>
            <person name="Lucas S."/>
            <person name="Han J."/>
            <person name="Cheng J.-F."/>
            <person name="Goodwin L."/>
            <person name="Pitluck S."/>
            <person name="Peters L."/>
            <person name="Teshima H."/>
            <person name="Detter J.C."/>
            <person name="Han C."/>
            <person name="Tapia R."/>
            <person name="Land M."/>
            <person name="Hauser L."/>
            <person name="Kyrpides N."/>
            <person name="Kozubal M."/>
            <person name="Macur R.E."/>
            <person name="Jay Z."/>
            <person name="Inskeep W."/>
            <person name="Woyke T."/>
        </authorList>
    </citation>
    <scope>NUCLEOTIDE SEQUENCE [LARGE SCALE GENOMIC DNA]</scope>
    <source>
        <strain evidence="4 5">MK1</strain>
    </source>
</reference>
<dbReference type="InterPro" id="IPR052908">
    <property type="entry name" value="AP-4-A_phosphorylase"/>
</dbReference>
<keyword evidence="5" id="KW-1185">Reference proteome</keyword>
<dbReference type="GO" id="GO:0000166">
    <property type="term" value="F:nucleotide binding"/>
    <property type="evidence" value="ECO:0007669"/>
    <property type="project" value="UniProtKB-KW"/>
</dbReference>